<sequence>MSEQVVEASYVPYTTSFQYAEYNFENSALELARSQWPNYDDQHYLRGCRWSPDGTCLLTVVRGAGMHVMELPSDLYTGESVMTSRPIVALQPAVSVPEGGLIYDYCWYPGMNSANPATCCWLSSGHGGPIHLWDAFTGDLRCTYRGYNSVDEVEAAMSKNVKIFSTSRPGREYVEYPMSHQASCLVTSQAQPGVVAIGTWKNTIELVSQSDGTFRHLCKLTGHKGGITTMAFSLDGFRLYSGARKDKEIICWDLRVPGRPMFCVPREVNTNQKISIDLSVDGKWLVSGGNRW</sequence>
<evidence type="ECO:0000256" key="2">
    <source>
        <dbReference type="ARBA" id="ARBA00041558"/>
    </source>
</evidence>
<dbReference type="SUPFAM" id="SSF50978">
    <property type="entry name" value="WD40 repeat-like"/>
    <property type="match status" value="1"/>
</dbReference>
<dbReference type="PANTHER" id="PTHR13211:SF0">
    <property type="entry name" value="TELOMERASE CAJAL BODY PROTEIN 1"/>
    <property type="match status" value="1"/>
</dbReference>
<comment type="caution">
    <text evidence="3">The sequence shown here is derived from an EMBL/GenBank/DDBJ whole genome shotgun (WGS) entry which is preliminary data.</text>
</comment>
<accession>A0AAV8YDL9</accession>
<dbReference type="Pfam" id="PF00400">
    <property type="entry name" value="WD40"/>
    <property type="match status" value="1"/>
</dbReference>
<dbReference type="Proteomes" id="UP001162162">
    <property type="component" value="Unassembled WGS sequence"/>
</dbReference>
<gene>
    <name evidence="3" type="ORF">NQ318_016965</name>
</gene>
<keyword evidence="4" id="KW-1185">Reference proteome</keyword>
<dbReference type="InterPro" id="IPR001680">
    <property type="entry name" value="WD40_rpt"/>
</dbReference>
<dbReference type="InterPro" id="IPR015943">
    <property type="entry name" value="WD40/YVTN_repeat-like_dom_sf"/>
</dbReference>
<comment type="similarity">
    <text evidence="1">Belongs to the TCAB1 family.</text>
</comment>
<dbReference type="Gene3D" id="2.130.10.10">
    <property type="entry name" value="YVTN repeat-like/Quinoprotein amine dehydrogenase"/>
    <property type="match status" value="1"/>
</dbReference>
<dbReference type="EMBL" id="JAPWTK010000124">
    <property type="protein sequence ID" value="KAJ8949063.1"/>
    <property type="molecule type" value="Genomic_DNA"/>
</dbReference>
<protein>
    <recommendedName>
        <fullName evidence="2">WD repeat-containing protein 79</fullName>
    </recommendedName>
</protein>
<dbReference type="AlphaFoldDB" id="A0AAV8YDL9"/>
<dbReference type="GO" id="GO:0015030">
    <property type="term" value="C:Cajal body"/>
    <property type="evidence" value="ECO:0007669"/>
    <property type="project" value="TreeGrafter"/>
</dbReference>
<dbReference type="GO" id="GO:0030576">
    <property type="term" value="P:Cajal body organization"/>
    <property type="evidence" value="ECO:0007669"/>
    <property type="project" value="TreeGrafter"/>
</dbReference>
<dbReference type="InterPro" id="IPR051150">
    <property type="entry name" value="SWT21/TCAB1_mRNA_Telomere"/>
</dbReference>
<dbReference type="PANTHER" id="PTHR13211">
    <property type="entry name" value="TELOMERASE CAJAL BODY PROTEIN 1"/>
    <property type="match status" value="1"/>
</dbReference>
<evidence type="ECO:0000313" key="3">
    <source>
        <dbReference type="EMBL" id="KAJ8949063.1"/>
    </source>
</evidence>
<proteinExistence type="inferred from homology"/>
<reference evidence="3" key="1">
    <citation type="journal article" date="2023" name="Insect Mol. Biol.">
        <title>Genome sequencing provides insights into the evolution of gene families encoding plant cell wall-degrading enzymes in longhorned beetles.</title>
        <authorList>
            <person name="Shin N.R."/>
            <person name="Okamura Y."/>
            <person name="Kirsch R."/>
            <person name="Pauchet Y."/>
        </authorList>
    </citation>
    <scope>NUCLEOTIDE SEQUENCE</scope>
    <source>
        <strain evidence="3">AMC_N1</strain>
    </source>
</reference>
<evidence type="ECO:0000313" key="4">
    <source>
        <dbReference type="Proteomes" id="UP001162162"/>
    </source>
</evidence>
<name>A0AAV8YDL9_9CUCU</name>
<dbReference type="SMART" id="SM00320">
    <property type="entry name" value="WD40"/>
    <property type="match status" value="1"/>
</dbReference>
<dbReference type="InterPro" id="IPR036322">
    <property type="entry name" value="WD40_repeat_dom_sf"/>
</dbReference>
<evidence type="ECO:0000256" key="1">
    <source>
        <dbReference type="ARBA" id="ARBA00038279"/>
    </source>
</evidence>
<dbReference type="GO" id="GO:0003723">
    <property type="term" value="F:RNA binding"/>
    <property type="evidence" value="ECO:0007669"/>
    <property type="project" value="TreeGrafter"/>
</dbReference>
<organism evidence="3 4">
    <name type="scientific">Aromia moschata</name>
    <dbReference type="NCBI Taxonomy" id="1265417"/>
    <lineage>
        <taxon>Eukaryota</taxon>
        <taxon>Metazoa</taxon>
        <taxon>Ecdysozoa</taxon>
        <taxon>Arthropoda</taxon>
        <taxon>Hexapoda</taxon>
        <taxon>Insecta</taxon>
        <taxon>Pterygota</taxon>
        <taxon>Neoptera</taxon>
        <taxon>Endopterygota</taxon>
        <taxon>Coleoptera</taxon>
        <taxon>Polyphaga</taxon>
        <taxon>Cucujiformia</taxon>
        <taxon>Chrysomeloidea</taxon>
        <taxon>Cerambycidae</taxon>
        <taxon>Cerambycinae</taxon>
        <taxon>Callichromatini</taxon>
        <taxon>Aromia</taxon>
    </lineage>
</organism>